<name>A0A843X0S3_COLES</name>
<sequence length="102" mass="11658">MQTQAHTQAALQAQMEAQALSAACRPEGEKEQYLEEKKALQKRPAAPFQRQDKKKAAYQTPQHPVATSSTQSPRFLKNIERRQGVRMRFMSDSVAILSLFRR</sequence>
<evidence type="ECO:0000256" key="1">
    <source>
        <dbReference type="SAM" id="MobiDB-lite"/>
    </source>
</evidence>
<reference evidence="2" key="1">
    <citation type="submission" date="2017-07" db="EMBL/GenBank/DDBJ databases">
        <title>Taro Niue Genome Assembly and Annotation.</title>
        <authorList>
            <person name="Atibalentja N."/>
            <person name="Keating K."/>
            <person name="Fields C.J."/>
        </authorList>
    </citation>
    <scope>NUCLEOTIDE SEQUENCE</scope>
    <source>
        <strain evidence="2">Niue_2</strain>
        <tissue evidence="2">Leaf</tissue>
    </source>
</reference>
<organism evidence="2 3">
    <name type="scientific">Colocasia esculenta</name>
    <name type="common">Wild taro</name>
    <name type="synonym">Arum esculentum</name>
    <dbReference type="NCBI Taxonomy" id="4460"/>
    <lineage>
        <taxon>Eukaryota</taxon>
        <taxon>Viridiplantae</taxon>
        <taxon>Streptophyta</taxon>
        <taxon>Embryophyta</taxon>
        <taxon>Tracheophyta</taxon>
        <taxon>Spermatophyta</taxon>
        <taxon>Magnoliopsida</taxon>
        <taxon>Liliopsida</taxon>
        <taxon>Araceae</taxon>
        <taxon>Aroideae</taxon>
        <taxon>Colocasieae</taxon>
        <taxon>Colocasia</taxon>
    </lineage>
</organism>
<feature type="region of interest" description="Disordered" evidence="1">
    <location>
        <begin position="18"/>
        <end position="75"/>
    </location>
</feature>
<keyword evidence="3" id="KW-1185">Reference proteome</keyword>
<accession>A0A843X0S3</accession>
<comment type="caution">
    <text evidence="2">The sequence shown here is derived from an EMBL/GenBank/DDBJ whole genome shotgun (WGS) entry which is preliminary data.</text>
</comment>
<gene>
    <name evidence="2" type="ORF">Taro_047327</name>
</gene>
<dbReference type="Proteomes" id="UP000652761">
    <property type="component" value="Unassembled WGS sequence"/>
</dbReference>
<feature type="compositionally biased region" description="Basic and acidic residues" evidence="1">
    <location>
        <begin position="26"/>
        <end position="39"/>
    </location>
</feature>
<proteinExistence type="predicted"/>
<dbReference type="AlphaFoldDB" id="A0A843X0S3"/>
<dbReference type="EMBL" id="NMUH01006075">
    <property type="protein sequence ID" value="MQM14396.1"/>
    <property type="molecule type" value="Genomic_DNA"/>
</dbReference>
<protein>
    <submittedName>
        <fullName evidence="2">Uncharacterized protein</fullName>
    </submittedName>
</protein>
<evidence type="ECO:0000313" key="3">
    <source>
        <dbReference type="Proteomes" id="UP000652761"/>
    </source>
</evidence>
<feature type="compositionally biased region" description="Polar residues" evidence="1">
    <location>
        <begin position="59"/>
        <end position="73"/>
    </location>
</feature>
<evidence type="ECO:0000313" key="2">
    <source>
        <dbReference type="EMBL" id="MQM14396.1"/>
    </source>
</evidence>